<gene>
    <name evidence="2" type="ORF">J2739_004828</name>
</gene>
<dbReference type="InterPro" id="IPR029063">
    <property type="entry name" value="SAM-dependent_MTases_sf"/>
</dbReference>
<keyword evidence="3" id="KW-1185">Reference proteome</keyword>
<dbReference type="EC" id="2.1.1.163" evidence="2"/>
<accession>A0ABU1NKN2</accession>
<evidence type="ECO:0000259" key="1">
    <source>
        <dbReference type="Pfam" id="PF13649"/>
    </source>
</evidence>
<dbReference type="EMBL" id="JAVDRF010000013">
    <property type="protein sequence ID" value="MDR6539033.1"/>
    <property type="molecule type" value="Genomic_DNA"/>
</dbReference>
<reference evidence="2 3" key="1">
    <citation type="submission" date="2023-07" db="EMBL/GenBank/DDBJ databases">
        <title>Sorghum-associated microbial communities from plants grown in Nebraska, USA.</title>
        <authorList>
            <person name="Schachtman D."/>
        </authorList>
    </citation>
    <scope>NUCLEOTIDE SEQUENCE [LARGE SCALE GENOMIC DNA]</scope>
    <source>
        <strain evidence="2 3">DS1781</strain>
    </source>
</reference>
<proteinExistence type="predicted"/>
<dbReference type="Proteomes" id="UP001184230">
    <property type="component" value="Unassembled WGS sequence"/>
</dbReference>
<dbReference type="Gene3D" id="3.40.50.150">
    <property type="entry name" value="Vaccinia Virus protein VP39"/>
    <property type="match status" value="1"/>
</dbReference>
<keyword evidence="2" id="KW-0489">Methyltransferase</keyword>
<dbReference type="CDD" id="cd02440">
    <property type="entry name" value="AdoMet_MTases"/>
    <property type="match status" value="1"/>
</dbReference>
<feature type="domain" description="Methyltransferase" evidence="1">
    <location>
        <begin position="41"/>
        <end position="132"/>
    </location>
</feature>
<dbReference type="Pfam" id="PF13649">
    <property type="entry name" value="Methyltransf_25"/>
    <property type="match status" value="1"/>
</dbReference>
<name>A0ABU1NKN2_9BURK</name>
<keyword evidence="2" id="KW-0808">Transferase</keyword>
<dbReference type="EC" id="2.1.1.201" evidence="2"/>
<dbReference type="GO" id="GO:0032259">
    <property type="term" value="P:methylation"/>
    <property type="evidence" value="ECO:0007669"/>
    <property type="project" value="UniProtKB-KW"/>
</dbReference>
<dbReference type="SUPFAM" id="SSF53335">
    <property type="entry name" value="S-adenosyl-L-methionine-dependent methyltransferases"/>
    <property type="match status" value="1"/>
</dbReference>
<sequence length="210" mass="23919">MQDYYAARANEYDKVYLKPERQADLRQIESWLPTVFAGRSVLELACGTGYWTQFYAPAAERVVAIDAAPQSLRIARTRVPAEKVQLVEGDAYRLPPLATRCNAGFACFWWSHIPRSRIDAFLRGFHAALAPGAKVVFLDNRFVAGSSTEISERDEEGNTYQVRRLADGSTHRVLKNFPGREEVVWAVARHGGGVQYWEWEYFWAVEYCCS</sequence>
<dbReference type="GO" id="GO:0043770">
    <property type="term" value="F:demethylmenaquinone methyltransferase activity"/>
    <property type="evidence" value="ECO:0007669"/>
    <property type="project" value="UniProtKB-EC"/>
</dbReference>
<evidence type="ECO:0000313" key="3">
    <source>
        <dbReference type="Proteomes" id="UP001184230"/>
    </source>
</evidence>
<dbReference type="InterPro" id="IPR041698">
    <property type="entry name" value="Methyltransf_25"/>
</dbReference>
<protein>
    <submittedName>
        <fullName evidence="2">Demethylmenaquinone methyltransferase/2-methoxy-6-polyprenyl-1,4-benzoquinol methylase</fullName>
        <ecNumber evidence="2">2.1.1.163</ecNumber>
        <ecNumber evidence="2">2.1.1.201</ecNumber>
    </submittedName>
</protein>
<organism evidence="2 3">
    <name type="scientific">Variovorax soli</name>
    <dbReference type="NCBI Taxonomy" id="376815"/>
    <lineage>
        <taxon>Bacteria</taxon>
        <taxon>Pseudomonadati</taxon>
        <taxon>Pseudomonadota</taxon>
        <taxon>Betaproteobacteria</taxon>
        <taxon>Burkholderiales</taxon>
        <taxon>Comamonadaceae</taxon>
        <taxon>Variovorax</taxon>
    </lineage>
</organism>
<dbReference type="GO" id="GO:0008425">
    <property type="term" value="F:2-methoxy-6-polyprenyl-1,4-benzoquinol methyltransferase activity"/>
    <property type="evidence" value="ECO:0007669"/>
    <property type="project" value="UniProtKB-EC"/>
</dbReference>
<evidence type="ECO:0000313" key="2">
    <source>
        <dbReference type="EMBL" id="MDR6539033.1"/>
    </source>
</evidence>
<dbReference type="RefSeq" id="WP_309906390.1">
    <property type="nucleotide sequence ID" value="NZ_JAVDRF010000013.1"/>
</dbReference>
<comment type="caution">
    <text evidence="2">The sequence shown here is derived from an EMBL/GenBank/DDBJ whole genome shotgun (WGS) entry which is preliminary data.</text>
</comment>